<dbReference type="InterPro" id="IPR029751">
    <property type="entry name" value="Ribosomal_L25_dom"/>
</dbReference>
<comment type="subunit">
    <text evidence="5">Part of the 50S ribosomal subunit; part of the 5S rRNA/L5/L18/L25 subcomplex. Contacts the 5S rRNA. Binds to the 5S rRNA independently of L5 and L18.</text>
</comment>
<dbReference type="GO" id="GO:0003735">
    <property type="term" value="F:structural constituent of ribosome"/>
    <property type="evidence" value="ECO:0007669"/>
    <property type="project" value="InterPro"/>
</dbReference>
<proteinExistence type="inferred from homology"/>
<dbReference type="HAMAP" id="MF_01334">
    <property type="entry name" value="Ribosomal_bL25_CTC"/>
    <property type="match status" value="1"/>
</dbReference>
<dbReference type="PANTHER" id="PTHR33284:SF1">
    <property type="entry name" value="RIBOSOMAL PROTEIN L25_GLN-TRNA SYNTHETASE, ANTI-CODON-BINDING DOMAIN-CONTAINING PROTEIN"/>
    <property type="match status" value="1"/>
</dbReference>
<dbReference type="Gene3D" id="2.40.240.10">
    <property type="entry name" value="Ribosomal Protein L25, Chain P"/>
    <property type="match status" value="1"/>
</dbReference>
<keyword evidence="4 5" id="KW-0687">Ribonucleoprotein</keyword>
<dbReference type="SUPFAM" id="SSF50715">
    <property type="entry name" value="Ribosomal protein L25-like"/>
    <property type="match status" value="1"/>
</dbReference>
<dbReference type="InterPro" id="IPR011035">
    <property type="entry name" value="Ribosomal_bL25/Gln-tRNA_synth"/>
</dbReference>
<organism evidence="9 10">
    <name type="scientific">Saccharomonospora viridis</name>
    <dbReference type="NCBI Taxonomy" id="1852"/>
    <lineage>
        <taxon>Bacteria</taxon>
        <taxon>Bacillati</taxon>
        <taxon>Actinomycetota</taxon>
        <taxon>Actinomycetes</taxon>
        <taxon>Pseudonocardiales</taxon>
        <taxon>Pseudonocardiaceae</taxon>
        <taxon>Saccharomonospora</taxon>
    </lineage>
</organism>
<dbReference type="InterPro" id="IPR020056">
    <property type="entry name" value="Rbsml_bL25/Gln-tRNA_synth_N"/>
</dbReference>
<dbReference type="NCBIfam" id="NF004131">
    <property type="entry name" value="PRK05618.2-1"/>
    <property type="match status" value="1"/>
</dbReference>
<keyword evidence="3 5" id="KW-0689">Ribosomal protein</keyword>
<dbReference type="EMBL" id="JRZE01000007">
    <property type="protein sequence ID" value="KHF42320.1"/>
    <property type="molecule type" value="Genomic_DNA"/>
</dbReference>
<comment type="caution">
    <text evidence="9">The sequence shown here is derived from an EMBL/GenBank/DDBJ whole genome shotgun (WGS) entry which is preliminary data.</text>
</comment>
<dbReference type="CDD" id="cd00495">
    <property type="entry name" value="Ribosomal_L25_TL5_CTC"/>
    <property type="match status" value="1"/>
</dbReference>
<name>A0A837D3Q5_9PSEU</name>
<evidence type="ECO:0000256" key="4">
    <source>
        <dbReference type="ARBA" id="ARBA00023274"/>
    </source>
</evidence>
<accession>A0A837D3Q5</accession>
<evidence type="ECO:0000256" key="5">
    <source>
        <dbReference type="HAMAP-Rule" id="MF_01334"/>
    </source>
</evidence>
<dbReference type="Proteomes" id="UP000030848">
    <property type="component" value="Unassembled WGS sequence"/>
</dbReference>
<keyword evidence="1 5" id="KW-0699">rRNA-binding</keyword>
<gene>
    <name evidence="5" type="primary">rplY</name>
    <name evidence="5" type="synonym">ctc</name>
    <name evidence="9" type="ORF">MINT15_38370</name>
</gene>
<dbReference type="GO" id="GO:0008097">
    <property type="term" value="F:5S rRNA binding"/>
    <property type="evidence" value="ECO:0007669"/>
    <property type="project" value="InterPro"/>
</dbReference>
<evidence type="ECO:0000256" key="3">
    <source>
        <dbReference type="ARBA" id="ARBA00022980"/>
    </source>
</evidence>
<dbReference type="InterPro" id="IPR020057">
    <property type="entry name" value="Ribosomal_bL25_b-dom"/>
</dbReference>
<sequence>MGAANVAGAQRDRRGGFEGHLVRARRGLAAGQPKSNDLDFHRKECIPVSEVRLTVEPRTEFGKGAARRTRRAGKIPAVLYGPGSDPRHLALPAIEFARVLREHGQNTVITLDIDSNGNGEKASEMALPRAVAVHPLKNYIEHVDLLIVKRGEKVVVDVPVVLTGQSGPGTLVTQELDAIQVQAEALSLPDQLEVSVEGAAAGTQITAAQVALPAGAELVSDPELLIAVVSEAPSEAAMEATVDTEGAGVVEEKPETEEQ</sequence>
<evidence type="ECO:0000259" key="8">
    <source>
        <dbReference type="Pfam" id="PF14693"/>
    </source>
</evidence>
<dbReference type="NCBIfam" id="TIGR00731">
    <property type="entry name" value="bL25_bact_ctc"/>
    <property type="match status" value="1"/>
</dbReference>
<dbReference type="InterPro" id="IPR037121">
    <property type="entry name" value="Ribosomal_bL25_C"/>
</dbReference>
<dbReference type="Pfam" id="PF01386">
    <property type="entry name" value="Ribosomal_L25p"/>
    <property type="match status" value="1"/>
</dbReference>
<evidence type="ECO:0000259" key="7">
    <source>
        <dbReference type="Pfam" id="PF01386"/>
    </source>
</evidence>
<dbReference type="GO" id="GO:0022625">
    <property type="term" value="C:cytosolic large ribosomal subunit"/>
    <property type="evidence" value="ECO:0007669"/>
    <property type="project" value="TreeGrafter"/>
</dbReference>
<dbReference type="Gene3D" id="2.170.120.20">
    <property type="entry name" value="Ribosomal protein L25, beta domain"/>
    <property type="match status" value="1"/>
</dbReference>
<comment type="similarity">
    <text evidence="5">Belongs to the bacterial ribosomal protein bL25 family. CTC subfamily.</text>
</comment>
<protein>
    <recommendedName>
        <fullName evidence="5">Large ribosomal subunit protein bL25</fullName>
    </recommendedName>
    <alternativeName>
        <fullName evidence="5">General stress protein CTC</fullName>
    </alternativeName>
</protein>
<feature type="domain" description="Large ribosomal subunit protein bL25 beta" evidence="8">
    <location>
        <begin position="153"/>
        <end position="231"/>
    </location>
</feature>
<comment type="function">
    <text evidence="5">This is one of the proteins that binds to the 5S RNA in the ribosome where it forms part of the central protuberance.</text>
</comment>
<feature type="region of interest" description="Disordered" evidence="6">
    <location>
        <begin position="237"/>
        <end position="259"/>
    </location>
</feature>
<dbReference type="InterPro" id="IPR020930">
    <property type="entry name" value="Ribosomal_uL5_bac-type"/>
</dbReference>
<evidence type="ECO:0000313" key="9">
    <source>
        <dbReference type="EMBL" id="KHF42320.1"/>
    </source>
</evidence>
<dbReference type="PANTHER" id="PTHR33284">
    <property type="entry name" value="RIBOSOMAL PROTEIN L25/GLN-TRNA SYNTHETASE, ANTI-CODON-BINDING DOMAIN-CONTAINING PROTEIN"/>
    <property type="match status" value="1"/>
</dbReference>
<reference evidence="9 10" key="1">
    <citation type="submission" date="2014-10" db="EMBL/GenBank/DDBJ databases">
        <title>Genome sequence of Micropolyspora internatus JCM3315.</title>
        <authorList>
            <person name="Shin S.-K."/>
            <person name="Yi H."/>
        </authorList>
    </citation>
    <scope>NUCLEOTIDE SEQUENCE [LARGE SCALE GENOMIC DNA]</scope>
    <source>
        <strain evidence="9 10">JCM 3315</strain>
    </source>
</reference>
<keyword evidence="2 5" id="KW-0694">RNA-binding</keyword>
<evidence type="ECO:0000256" key="1">
    <source>
        <dbReference type="ARBA" id="ARBA00022730"/>
    </source>
</evidence>
<dbReference type="InterPro" id="IPR001021">
    <property type="entry name" value="Ribosomal_bL25_long"/>
</dbReference>
<dbReference type="GO" id="GO:0006412">
    <property type="term" value="P:translation"/>
    <property type="evidence" value="ECO:0007669"/>
    <property type="project" value="UniProtKB-UniRule"/>
</dbReference>
<evidence type="ECO:0000256" key="2">
    <source>
        <dbReference type="ARBA" id="ARBA00022884"/>
    </source>
</evidence>
<evidence type="ECO:0000256" key="6">
    <source>
        <dbReference type="SAM" id="MobiDB-lite"/>
    </source>
</evidence>
<evidence type="ECO:0000313" key="10">
    <source>
        <dbReference type="Proteomes" id="UP000030848"/>
    </source>
</evidence>
<dbReference type="Pfam" id="PF14693">
    <property type="entry name" value="Ribosomal_TL5_C"/>
    <property type="match status" value="1"/>
</dbReference>
<feature type="domain" description="Large ribosomal subunit protein bL25 L25" evidence="7">
    <location>
        <begin position="53"/>
        <end position="145"/>
    </location>
</feature>
<dbReference type="AlphaFoldDB" id="A0A837D3Q5"/>